<dbReference type="AlphaFoldDB" id="A0AAW2TBP4"/>
<dbReference type="SUPFAM" id="SSF56672">
    <property type="entry name" value="DNA/RNA polymerases"/>
    <property type="match status" value="1"/>
</dbReference>
<dbReference type="Gene3D" id="3.10.10.10">
    <property type="entry name" value="HIV Type 1 Reverse Transcriptase, subunit A, domain 1"/>
    <property type="match status" value="1"/>
</dbReference>
<dbReference type="PANTHER" id="PTHR24559:SF444">
    <property type="entry name" value="REVERSE TRANSCRIPTASE DOMAIN-CONTAINING PROTEIN"/>
    <property type="match status" value="1"/>
</dbReference>
<dbReference type="InterPro" id="IPR053134">
    <property type="entry name" value="RNA-dir_DNA_polymerase"/>
</dbReference>
<comment type="caution">
    <text evidence="2">The sequence shown here is derived from an EMBL/GenBank/DDBJ whole genome shotgun (WGS) entry which is preliminary data.</text>
</comment>
<evidence type="ECO:0000256" key="1">
    <source>
        <dbReference type="SAM" id="MobiDB-lite"/>
    </source>
</evidence>
<evidence type="ECO:0008006" key="3">
    <source>
        <dbReference type="Google" id="ProtNLM"/>
    </source>
</evidence>
<reference evidence="2" key="2">
    <citation type="journal article" date="2024" name="Plant">
        <title>Genomic evolution and insights into agronomic trait innovations of Sesamum species.</title>
        <authorList>
            <person name="Miao H."/>
            <person name="Wang L."/>
            <person name="Qu L."/>
            <person name="Liu H."/>
            <person name="Sun Y."/>
            <person name="Le M."/>
            <person name="Wang Q."/>
            <person name="Wei S."/>
            <person name="Zheng Y."/>
            <person name="Lin W."/>
            <person name="Duan Y."/>
            <person name="Cao H."/>
            <person name="Xiong S."/>
            <person name="Wang X."/>
            <person name="Wei L."/>
            <person name="Li C."/>
            <person name="Ma Q."/>
            <person name="Ju M."/>
            <person name="Zhao R."/>
            <person name="Li G."/>
            <person name="Mu C."/>
            <person name="Tian Q."/>
            <person name="Mei H."/>
            <person name="Zhang T."/>
            <person name="Gao T."/>
            <person name="Zhang H."/>
        </authorList>
    </citation>
    <scope>NUCLEOTIDE SEQUENCE</scope>
    <source>
        <strain evidence="2">KEN1</strain>
    </source>
</reference>
<proteinExistence type="predicted"/>
<feature type="compositionally biased region" description="Basic and acidic residues" evidence="1">
    <location>
        <begin position="30"/>
        <end position="53"/>
    </location>
</feature>
<organism evidence="2">
    <name type="scientific">Sesamum latifolium</name>
    <dbReference type="NCBI Taxonomy" id="2727402"/>
    <lineage>
        <taxon>Eukaryota</taxon>
        <taxon>Viridiplantae</taxon>
        <taxon>Streptophyta</taxon>
        <taxon>Embryophyta</taxon>
        <taxon>Tracheophyta</taxon>
        <taxon>Spermatophyta</taxon>
        <taxon>Magnoliopsida</taxon>
        <taxon>eudicotyledons</taxon>
        <taxon>Gunneridae</taxon>
        <taxon>Pentapetalae</taxon>
        <taxon>asterids</taxon>
        <taxon>lamiids</taxon>
        <taxon>Lamiales</taxon>
        <taxon>Pedaliaceae</taxon>
        <taxon>Sesamum</taxon>
    </lineage>
</organism>
<sequence length="191" mass="21795">MKIKFPTLGGVGEVKGDPLQSRRCYVEVVRKGQKRSSKEAPRGDPYEKRGREGDLEEDLETDKSTPPKVQPTEEFLNIELVPGDLKKTTRVGSQMDETLREEVIQCLKRNIDVFAWTPQELEGISPEVISHHLNIDPHIKPVKQKKRHFSPEKDKIIQAEIDKLMAAGHVEEIQFPKWLSNIVLVPKQDGK</sequence>
<name>A0AAW2TBP4_9LAMI</name>
<evidence type="ECO:0000313" key="2">
    <source>
        <dbReference type="EMBL" id="KAL0401835.1"/>
    </source>
</evidence>
<feature type="region of interest" description="Disordered" evidence="1">
    <location>
        <begin position="30"/>
        <end position="71"/>
    </location>
</feature>
<reference evidence="2" key="1">
    <citation type="submission" date="2020-06" db="EMBL/GenBank/DDBJ databases">
        <authorList>
            <person name="Li T."/>
            <person name="Hu X."/>
            <person name="Zhang T."/>
            <person name="Song X."/>
            <person name="Zhang H."/>
            <person name="Dai N."/>
            <person name="Sheng W."/>
            <person name="Hou X."/>
            <person name="Wei L."/>
        </authorList>
    </citation>
    <scope>NUCLEOTIDE SEQUENCE</scope>
    <source>
        <strain evidence="2">KEN1</strain>
        <tissue evidence="2">Leaf</tissue>
    </source>
</reference>
<dbReference type="EMBL" id="JACGWN010000015">
    <property type="protein sequence ID" value="KAL0401835.1"/>
    <property type="molecule type" value="Genomic_DNA"/>
</dbReference>
<accession>A0AAW2TBP4</accession>
<gene>
    <name evidence="2" type="ORF">Slati_4213400</name>
</gene>
<dbReference type="InterPro" id="IPR043502">
    <property type="entry name" value="DNA/RNA_pol_sf"/>
</dbReference>
<protein>
    <recommendedName>
        <fullName evidence="3">Reverse transcriptase domain-containing protein</fullName>
    </recommendedName>
</protein>
<dbReference type="PANTHER" id="PTHR24559">
    <property type="entry name" value="TRANSPOSON TY3-I GAG-POL POLYPROTEIN"/>
    <property type="match status" value="1"/>
</dbReference>